<evidence type="ECO:0000256" key="1">
    <source>
        <dbReference type="ARBA" id="ARBA00000085"/>
    </source>
</evidence>
<keyword evidence="11" id="KW-1185">Reference proteome</keyword>
<dbReference type="EC" id="2.7.13.3" evidence="2"/>
<evidence type="ECO:0000256" key="2">
    <source>
        <dbReference type="ARBA" id="ARBA00012438"/>
    </source>
</evidence>
<dbReference type="AlphaFoldDB" id="A0A7U4M1X4"/>
<keyword evidence="4" id="KW-0808">Transferase</keyword>
<dbReference type="KEGG" id="slh:YH65_08165"/>
<feature type="transmembrane region" description="Helical" evidence="8">
    <location>
        <begin position="6"/>
        <end position="24"/>
    </location>
</feature>
<dbReference type="Gene3D" id="3.30.450.20">
    <property type="entry name" value="PAS domain"/>
    <property type="match status" value="1"/>
</dbReference>
<organism evidence="10 11">
    <name type="scientific">Sulfurovum lithotrophicum</name>
    <dbReference type="NCBI Taxonomy" id="206403"/>
    <lineage>
        <taxon>Bacteria</taxon>
        <taxon>Pseudomonadati</taxon>
        <taxon>Campylobacterota</taxon>
        <taxon>Epsilonproteobacteria</taxon>
        <taxon>Campylobacterales</taxon>
        <taxon>Sulfurovaceae</taxon>
        <taxon>Sulfurovum</taxon>
    </lineage>
</organism>
<accession>A0A7U4M1X4</accession>
<dbReference type="SUPFAM" id="SSF55874">
    <property type="entry name" value="ATPase domain of HSP90 chaperone/DNA topoisomerase II/histidine kinase"/>
    <property type="match status" value="1"/>
</dbReference>
<reference evidence="11" key="2">
    <citation type="journal article" date="2017" name="Stand. Genomic Sci.">
        <title>Complete genome sequence of the sulfur-oxidizing chemolithoautotrophic Sulfurovum lithotrophicum 42BKTT.</title>
        <authorList>
            <person name="Jeon W."/>
            <person name="Priscilla L."/>
            <person name="Park G."/>
            <person name="Lee H."/>
            <person name="Lee N."/>
            <person name="Lee D."/>
            <person name="Kwon H."/>
            <person name="Ahn I."/>
            <person name="Lee C."/>
            <person name="Lee H."/>
            <person name="Ahn J."/>
        </authorList>
    </citation>
    <scope>NUCLEOTIDE SEQUENCE [LARGE SCALE GENOMIC DNA]</scope>
    <source>
        <strain evidence="11">ATCC BAA-797 / 42BKT</strain>
    </source>
</reference>
<proteinExistence type="predicted"/>
<keyword evidence="8" id="KW-1133">Transmembrane helix</keyword>
<evidence type="ECO:0000256" key="8">
    <source>
        <dbReference type="SAM" id="Phobius"/>
    </source>
</evidence>
<evidence type="ECO:0000256" key="3">
    <source>
        <dbReference type="ARBA" id="ARBA00022553"/>
    </source>
</evidence>
<comment type="catalytic activity">
    <reaction evidence="1">
        <text>ATP + protein L-histidine = ADP + protein N-phospho-L-histidine.</text>
        <dbReference type="EC" id="2.7.13.3"/>
    </reaction>
</comment>
<dbReference type="Proteomes" id="UP000034444">
    <property type="component" value="Chromosome"/>
</dbReference>
<reference evidence="10 11" key="1">
    <citation type="submission" date="2015-04" db="EMBL/GenBank/DDBJ databases">
        <title>Complete genome sequence of Sulfurovum lithotrophicum ATCC BAA-797T.</title>
        <authorList>
            <person name="Ahn J."/>
            <person name="Park G."/>
            <person name="Jeon W."/>
            <person name="Jang Y."/>
            <person name="Jang M."/>
            <person name="Lee H."/>
            <person name="Lee H."/>
        </authorList>
    </citation>
    <scope>NUCLEOTIDE SEQUENCE [LARGE SCALE GENOMIC DNA]</scope>
    <source>
        <strain evidence="11">ATCC BAA-797 / 42BKT</strain>
    </source>
</reference>
<dbReference type="PANTHER" id="PTHR41523:SF8">
    <property type="entry name" value="ETHYLENE RESPONSE SENSOR PROTEIN"/>
    <property type="match status" value="1"/>
</dbReference>
<dbReference type="PANTHER" id="PTHR41523">
    <property type="entry name" value="TWO-COMPONENT SYSTEM SENSOR PROTEIN"/>
    <property type="match status" value="1"/>
</dbReference>
<keyword evidence="8" id="KW-0812">Transmembrane</keyword>
<feature type="transmembrane region" description="Helical" evidence="8">
    <location>
        <begin position="107"/>
        <end position="126"/>
    </location>
</feature>
<feature type="domain" description="Signal transduction histidine kinase subgroup 2 dimerisation and phosphoacceptor" evidence="9">
    <location>
        <begin position="181"/>
        <end position="253"/>
    </location>
</feature>
<dbReference type="InterPro" id="IPR036890">
    <property type="entry name" value="HATPase_C_sf"/>
</dbReference>
<keyword evidence="3" id="KW-0597">Phosphoprotein</keyword>
<protein>
    <recommendedName>
        <fullName evidence="2">histidine kinase</fullName>
        <ecNumber evidence="2">2.7.13.3</ecNumber>
    </recommendedName>
</protein>
<evidence type="ECO:0000256" key="4">
    <source>
        <dbReference type="ARBA" id="ARBA00022679"/>
    </source>
</evidence>
<dbReference type="GO" id="GO:0004673">
    <property type="term" value="F:protein histidine kinase activity"/>
    <property type="evidence" value="ECO:0007669"/>
    <property type="project" value="UniProtKB-EC"/>
</dbReference>
<evidence type="ECO:0000313" key="10">
    <source>
        <dbReference type="EMBL" id="AKF25364.1"/>
    </source>
</evidence>
<keyword evidence="5" id="KW-0547">Nucleotide-binding</keyword>
<evidence type="ECO:0000256" key="7">
    <source>
        <dbReference type="ARBA" id="ARBA00022840"/>
    </source>
</evidence>
<evidence type="ECO:0000313" key="11">
    <source>
        <dbReference type="Proteomes" id="UP000034444"/>
    </source>
</evidence>
<feature type="transmembrane region" description="Helical" evidence="8">
    <location>
        <begin position="86"/>
        <end position="101"/>
    </location>
</feature>
<dbReference type="GO" id="GO:0005524">
    <property type="term" value="F:ATP binding"/>
    <property type="evidence" value="ECO:0007669"/>
    <property type="project" value="UniProtKB-KW"/>
</dbReference>
<evidence type="ECO:0000259" key="9">
    <source>
        <dbReference type="Pfam" id="PF07568"/>
    </source>
</evidence>
<evidence type="ECO:0000256" key="5">
    <source>
        <dbReference type="ARBA" id="ARBA00022741"/>
    </source>
</evidence>
<feature type="transmembrane region" description="Helical" evidence="8">
    <location>
        <begin position="138"/>
        <end position="160"/>
    </location>
</feature>
<dbReference type="Gene3D" id="3.30.565.10">
    <property type="entry name" value="Histidine kinase-like ATPase, C-terminal domain"/>
    <property type="match status" value="1"/>
</dbReference>
<dbReference type="InterPro" id="IPR011495">
    <property type="entry name" value="Sig_transdc_His_kin_sub2_dim/P"/>
</dbReference>
<evidence type="ECO:0000256" key="6">
    <source>
        <dbReference type="ARBA" id="ARBA00022777"/>
    </source>
</evidence>
<keyword evidence="6" id="KW-0418">Kinase</keyword>
<dbReference type="Pfam" id="PF07568">
    <property type="entry name" value="HisKA_2"/>
    <property type="match status" value="1"/>
</dbReference>
<sequence length="371" mass="42869">MNHHEILLYGFHFSFLFIFILAVIRDLLFGNYFNASINFSALVTTAFSYYLLHFWSKKELASYLIIAIAVIPLYILIYFNHFGNMVIIYVILLPLATFFLIPFKKALIINGFIYILLIGILYYLSIAQPETPIINNPLALINIAFVSMLTVFFGIFYHLAIESTLSSLIYSNSQKDILLCEVHHRVKNNLNVAASMLGLQALQESSELQPHILKSKSRIEAIATVHEMLYRQESFDKVRFYDYVLRLEKLLGKAYKHDNTYQFNLNVDRDLALPLDTMVQLGLILNEMITNSLKYAKNPQGLQIDISMTQTSEGYLFNYKDNGIEYLDTDQMTQQKGLGMRLIELSTQQIEGRLEIYYMNGLSYIIRMEDA</sequence>
<keyword evidence="8" id="KW-0472">Membrane</keyword>
<keyword evidence="7" id="KW-0067">ATP-binding</keyword>
<name>A0A7U4M1X4_9BACT</name>
<dbReference type="EMBL" id="CP011308">
    <property type="protein sequence ID" value="AKF25364.1"/>
    <property type="molecule type" value="Genomic_DNA"/>
</dbReference>
<gene>
    <name evidence="10" type="ORF">YH65_08165</name>
</gene>
<feature type="transmembrane region" description="Helical" evidence="8">
    <location>
        <begin position="61"/>
        <end position="79"/>
    </location>
</feature>